<dbReference type="RefSeq" id="XP_007713204.1">
    <property type="nucleotide sequence ID" value="XM_007715014.1"/>
</dbReference>
<organism evidence="2 3">
    <name type="scientific">Cochliobolus carbonum (strain 26-R-13)</name>
    <name type="common">Maize leaf spot fungus</name>
    <name type="synonym">Bipolaris zeicola</name>
    <dbReference type="NCBI Taxonomy" id="930089"/>
    <lineage>
        <taxon>Eukaryota</taxon>
        <taxon>Fungi</taxon>
        <taxon>Dikarya</taxon>
        <taxon>Ascomycota</taxon>
        <taxon>Pezizomycotina</taxon>
        <taxon>Dothideomycetes</taxon>
        <taxon>Pleosporomycetidae</taxon>
        <taxon>Pleosporales</taxon>
        <taxon>Pleosporineae</taxon>
        <taxon>Pleosporaceae</taxon>
        <taxon>Bipolaris</taxon>
    </lineage>
</organism>
<dbReference type="Proteomes" id="UP000053841">
    <property type="component" value="Unassembled WGS sequence"/>
</dbReference>
<gene>
    <name evidence="2" type="ORF">COCCADRAFT_27003</name>
</gene>
<feature type="region of interest" description="Disordered" evidence="1">
    <location>
        <begin position="123"/>
        <end position="146"/>
    </location>
</feature>
<accession>W6YAI5</accession>
<protein>
    <submittedName>
        <fullName evidence="2">Uncharacterized protein</fullName>
    </submittedName>
</protein>
<feature type="region of interest" description="Disordered" evidence="1">
    <location>
        <begin position="62"/>
        <end position="82"/>
    </location>
</feature>
<sequence>MASTAGGTAQSFQTRPAVGNPARRVVCECAMENGWAVVGVWRTRERACVSDPGWATICPSIRSSSGTRTGDQGPCHRPRDDSWRNVIQSGGGQGHGWMDGCVRTSPKRASAWDASQCVGRYRAPAPRPGAGKGSKRTSARAGGGLSMSLTRGSRVLGESGSWMRWGVVGAGDLRPQLSSRDHVTCLTASSSIRLGIAPWLAWAAVIVQQVTCRREHAPRAPKHWDMGKSHVTSV</sequence>
<dbReference type="HOGENOM" id="CLU_1011905_0_0_1"/>
<dbReference type="OrthoDB" id="10431282at2759"/>
<dbReference type="GeneID" id="19146112"/>
<evidence type="ECO:0000313" key="3">
    <source>
        <dbReference type="Proteomes" id="UP000053841"/>
    </source>
</evidence>
<keyword evidence="3" id="KW-1185">Reference proteome</keyword>
<evidence type="ECO:0000256" key="1">
    <source>
        <dbReference type="SAM" id="MobiDB-lite"/>
    </source>
</evidence>
<dbReference type="EMBL" id="KI964632">
    <property type="protein sequence ID" value="EUC32464.1"/>
    <property type="molecule type" value="Genomic_DNA"/>
</dbReference>
<dbReference type="KEGG" id="bze:COCCADRAFT_27003"/>
<reference evidence="2 3" key="1">
    <citation type="journal article" date="2013" name="PLoS Genet.">
        <title>Comparative genome structure, secondary metabolite, and effector coding capacity across Cochliobolus pathogens.</title>
        <authorList>
            <person name="Condon B.J."/>
            <person name="Leng Y."/>
            <person name="Wu D."/>
            <person name="Bushley K.E."/>
            <person name="Ohm R.A."/>
            <person name="Otillar R."/>
            <person name="Martin J."/>
            <person name="Schackwitz W."/>
            <person name="Grimwood J."/>
            <person name="MohdZainudin N."/>
            <person name="Xue C."/>
            <person name="Wang R."/>
            <person name="Manning V.A."/>
            <person name="Dhillon B."/>
            <person name="Tu Z.J."/>
            <person name="Steffenson B.J."/>
            <person name="Salamov A."/>
            <person name="Sun H."/>
            <person name="Lowry S."/>
            <person name="LaButti K."/>
            <person name="Han J."/>
            <person name="Copeland A."/>
            <person name="Lindquist E."/>
            <person name="Barry K."/>
            <person name="Schmutz J."/>
            <person name="Baker S.E."/>
            <person name="Ciuffetti L.M."/>
            <person name="Grigoriev I.V."/>
            <person name="Zhong S."/>
            <person name="Turgeon B.G."/>
        </authorList>
    </citation>
    <scope>NUCLEOTIDE SEQUENCE [LARGE SCALE GENOMIC DNA]</scope>
    <source>
        <strain evidence="2 3">26-R-13</strain>
    </source>
</reference>
<dbReference type="AlphaFoldDB" id="W6YAI5"/>
<name>W6YAI5_COCC2</name>
<evidence type="ECO:0000313" key="2">
    <source>
        <dbReference type="EMBL" id="EUC32464.1"/>
    </source>
</evidence>
<proteinExistence type="predicted"/>